<reference evidence="4" key="1">
    <citation type="journal article" date="2014" name="PLoS ONE">
        <title>Transcriptome-Based Identification of ABC Transporters in the Western Tarnished Plant Bug Lygus hesperus.</title>
        <authorList>
            <person name="Hull J.J."/>
            <person name="Chaney K."/>
            <person name="Geib S.M."/>
            <person name="Fabrick J.A."/>
            <person name="Brent C.S."/>
            <person name="Walsh D."/>
            <person name="Lavine L.C."/>
        </authorList>
    </citation>
    <scope>NUCLEOTIDE SEQUENCE</scope>
</reference>
<dbReference type="PANTHER" id="PTHR14119">
    <property type="entry name" value="HYDROLASE"/>
    <property type="match status" value="1"/>
</dbReference>
<protein>
    <submittedName>
        <fullName evidence="4">Isochorismatase domain-containing protein 1</fullName>
    </submittedName>
</protein>
<dbReference type="Pfam" id="PF00857">
    <property type="entry name" value="Isochorismatase"/>
    <property type="match status" value="1"/>
</dbReference>
<name>A0A0A9WF16_LYGHE</name>
<dbReference type="EMBL" id="GBHO01037611">
    <property type="protein sequence ID" value="JAG05993.1"/>
    <property type="molecule type" value="Transcribed_RNA"/>
</dbReference>
<evidence type="ECO:0000256" key="1">
    <source>
        <dbReference type="ARBA" id="ARBA00006336"/>
    </source>
</evidence>
<proteinExistence type="inferred from homology"/>
<dbReference type="EMBL" id="GBHO01037613">
    <property type="protein sequence ID" value="JAG05991.1"/>
    <property type="molecule type" value="Transcribed_RNA"/>
</dbReference>
<dbReference type="EMBL" id="GBHO01037610">
    <property type="protein sequence ID" value="JAG05994.1"/>
    <property type="molecule type" value="Transcribed_RNA"/>
</dbReference>
<dbReference type="PANTHER" id="PTHR14119:SF3">
    <property type="entry name" value="ISOCHORISMATASE DOMAIN-CONTAINING PROTEIN 2"/>
    <property type="match status" value="1"/>
</dbReference>
<evidence type="ECO:0000313" key="8">
    <source>
        <dbReference type="EMBL" id="JAQ00498.1"/>
    </source>
</evidence>
<feature type="domain" description="Isochorismatase-like" evidence="2">
    <location>
        <begin position="24"/>
        <end position="171"/>
    </location>
</feature>
<dbReference type="SUPFAM" id="SSF52499">
    <property type="entry name" value="Isochorismatase-like hydrolases"/>
    <property type="match status" value="1"/>
</dbReference>
<dbReference type="InterPro" id="IPR036380">
    <property type="entry name" value="Isochorismatase-like_sf"/>
</dbReference>
<dbReference type="EMBL" id="GBHO01037616">
    <property type="protein sequence ID" value="JAG05988.1"/>
    <property type="molecule type" value="Transcribed_RNA"/>
</dbReference>
<dbReference type="EMBL" id="GDHC01018131">
    <property type="protein sequence ID" value="JAQ00498.1"/>
    <property type="molecule type" value="Transcribed_RNA"/>
</dbReference>
<dbReference type="InterPro" id="IPR050993">
    <property type="entry name" value="Isochorismatase_domain"/>
</dbReference>
<dbReference type="EMBL" id="GDHC01000254">
    <property type="protein sequence ID" value="JAQ18375.1"/>
    <property type="molecule type" value="Transcribed_RNA"/>
</dbReference>
<dbReference type="Gene3D" id="3.40.50.850">
    <property type="entry name" value="Isochorismatase-like"/>
    <property type="match status" value="1"/>
</dbReference>
<accession>A0A0A9WF16</accession>
<evidence type="ECO:0000313" key="4">
    <source>
        <dbReference type="EMBL" id="JAG05991.1"/>
    </source>
</evidence>
<evidence type="ECO:0000313" key="9">
    <source>
        <dbReference type="EMBL" id="JAQ03968.1"/>
    </source>
</evidence>
<evidence type="ECO:0000313" key="10">
    <source>
        <dbReference type="EMBL" id="JAQ18375.1"/>
    </source>
</evidence>
<gene>
    <name evidence="4" type="primary">ISOC1_0</name>
    <name evidence="5" type="synonym">ISOC1_1</name>
    <name evidence="7" type="synonym">ISOC1_2</name>
    <name evidence="6" type="synonym">ISOC1_3</name>
    <name evidence="3" type="synonym">ISOC1_4</name>
    <name evidence="3" type="ORF">CM83_22362</name>
    <name evidence="7" type="ORF">CM83_22364</name>
    <name evidence="6" type="ORF">CM83_22367</name>
    <name evidence="5" type="ORF">CM83_22370</name>
    <name evidence="4" type="ORF">CM83_22373</name>
    <name evidence="10" type="ORF">g.20531</name>
    <name evidence="8" type="ORF">g.20535</name>
    <name evidence="9" type="ORF">g.20538</name>
</gene>
<comment type="similarity">
    <text evidence="1">Belongs to the isochorismatase family.</text>
</comment>
<reference evidence="8" key="3">
    <citation type="journal article" date="2016" name="Gigascience">
        <title>De novo construction of an expanded transcriptome assembly for the western tarnished plant bug, Lygus hesperus.</title>
        <authorList>
            <person name="Tassone E.E."/>
            <person name="Geib S.M."/>
            <person name="Hall B."/>
            <person name="Fabrick J.A."/>
            <person name="Brent C.S."/>
            <person name="Hull J.J."/>
        </authorList>
    </citation>
    <scope>NUCLEOTIDE SEQUENCE</scope>
</reference>
<evidence type="ECO:0000313" key="7">
    <source>
        <dbReference type="EMBL" id="JAG05994.1"/>
    </source>
</evidence>
<sequence length="204" mass="22787">MHTSGNPTRANVAKVPPPMSEHNTVLVVCDMQETFRKHIHEFARVVGATRLLINAAKVLHIPIILTEQQPFKPIIDEIEAVLTDVPNVVRLHKTRFSVVDGTVKDFVSGRGIEHVVITGVESHICIQQSTLDFLRLGLFVNLPLDGISSQSHQDVINTVNRLVPYGVNVSSALSILYEMLQDAKHPKFKEILALYKECRAENKL</sequence>
<evidence type="ECO:0000259" key="2">
    <source>
        <dbReference type="Pfam" id="PF00857"/>
    </source>
</evidence>
<dbReference type="EMBL" id="GDHC01014661">
    <property type="protein sequence ID" value="JAQ03968.1"/>
    <property type="molecule type" value="Transcribed_RNA"/>
</dbReference>
<organism evidence="4">
    <name type="scientific">Lygus hesperus</name>
    <name type="common">Western plant bug</name>
    <dbReference type="NCBI Taxonomy" id="30085"/>
    <lineage>
        <taxon>Eukaryota</taxon>
        <taxon>Metazoa</taxon>
        <taxon>Ecdysozoa</taxon>
        <taxon>Arthropoda</taxon>
        <taxon>Hexapoda</taxon>
        <taxon>Insecta</taxon>
        <taxon>Pterygota</taxon>
        <taxon>Neoptera</taxon>
        <taxon>Paraneoptera</taxon>
        <taxon>Hemiptera</taxon>
        <taxon>Heteroptera</taxon>
        <taxon>Panheteroptera</taxon>
        <taxon>Cimicomorpha</taxon>
        <taxon>Miridae</taxon>
        <taxon>Mirini</taxon>
        <taxon>Lygus</taxon>
    </lineage>
</organism>
<evidence type="ECO:0000313" key="6">
    <source>
        <dbReference type="EMBL" id="JAG05993.1"/>
    </source>
</evidence>
<dbReference type="InterPro" id="IPR000868">
    <property type="entry name" value="Isochorismatase-like_dom"/>
</dbReference>
<dbReference type="AlphaFoldDB" id="A0A0A9WF16"/>
<dbReference type="EMBL" id="GBHO01037612">
    <property type="protein sequence ID" value="JAG05992.1"/>
    <property type="molecule type" value="Transcribed_RNA"/>
</dbReference>
<reference evidence="4" key="2">
    <citation type="submission" date="2014-07" db="EMBL/GenBank/DDBJ databases">
        <authorList>
            <person name="Hull J."/>
        </authorList>
    </citation>
    <scope>NUCLEOTIDE SEQUENCE</scope>
</reference>
<evidence type="ECO:0000313" key="3">
    <source>
        <dbReference type="EMBL" id="JAG05988.1"/>
    </source>
</evidence>
<evidence type="ECO:0000313" key="5">
    <source>
        <dbReference type="EMBL" id="JAG05992.1"/>
    </source>
</evidence>